<dbReference type="Proteomes" id="UP000008698">
    <property type="component" value="Unassembled WGS sequence"/>
</dbReference>
<dbReference type="eggNOG" id="KOG1864">
    <property type="taxonomic scope" value="Eukaryota"/>
</dbReference>
<evidence type="ECO:0000313" key="2">
    <source>
        <dbReference type="EMBL" id="EEY18851.1"/>
    </source>
</evidence>
<accession>C9SIS8</accession>
<proteinExistence type="predicted"/>
<feature type="compositionally biased region" description="Basic residues" evidence="1">
    <location>
        <begin position="388"/>
        <end position="397"/>
    </location>
</feature>
<keyword evidence="3" id="KW-1185">Reference proteome</keyword>
<dbReference type="EMBL" id="DS985218">
    <property type="protein sequence ID" value="EEY18851.1"/>
    <property type="molecule type" value="Genomic_DNA"/>
</dbReference>
<dbReference type="GeneID" id="9536771"/>
<protein>
    <submittedName>
        <fullName evidence="2">Predicted protein</fullName>
    </submittedName>
</protein>
<organism evidence="3">
    <name type="scientific">Verticillium alfalfae (strain VaMs.102 / ATCC MYA-4576 / FGSC 10136)</name>
    <name type="common">Verticillium wilt of alfalfa</name>
    <name type="synonym">Verticillium albo-atrum</name>
    <dbReference type="NCBI Taxonomy" id="526221"/>
    <lineage>
        <taxon>Eukaryota</taxon>
        <taxon>Fungi</taxon>
        <taxon>Dikarya</taxon>
        <taxon>Ascomycota</taxon>
        <taxon>Pezizomycotina</taxon>
        <taxon>Sordariomycetes</taxon>
        <taxon>Hypocreomycetidae</taxon>
        <taxon>Glomerellales</taxon>
        <taxon>Plectosphaerellaceae</taxon>
        <taxon>Verticillium</taxon>
    </lineage>
</organism>
<dbReference type="KEGG" id="val:VDBG_04960"/>
<feature type="compositionally biased region" description="Polar residues" evidence="1">
    <location>
        <begin position="340"/>
        <end position="353"/>
    </location>
</feature>
<name>C9SIS8_VERA1</name>
<dbReference type="OrthoDB" id="27652at2759"/>
<evidence type="ECO:0000313" key="3">
    <source>
        <dbReference type="Proteomes" id="UP000008698"/>
    </source>
</evidence>
<feature type="region of interest" description="Disordered" evidence="1">
    <location>
        <begin position="303"/>
        <end position="397"/>
    </location>
</feature>
<dbReference type="RefSeq" id="XP_003005354.1">
    <property type="nucleotide sequence ID" value="XM_003005308.1"/>
</dbReference>
<evidence type="ECO:0000256" key="1">
    <source>
        <dbReference type="SAM" id="MobiDB-lite"/>
    </source>
</evidence>
<dbReference type="AlphaFoldDB" id="C9SIS8"/>
<feature type="region of interest" description="Disordered" evidence="1">
    <location>
        <begin position="1"/>
        <end position="89"/>
    </location>
</feature>
<reference evidence="3" key="1">
    <citation type="journal article" date="2011" name="PLoS Pathog.">
        <title>Comparative genomics yields insights into niche adaptation of plant vascular wilt pathogens.</title>
        <authorList>
            <person name="Klosterman S.J."/>
            <person name="Subbarao K.V."/>
            <person name="Kang S."/>
            <person name="Veronese P."/>
            <person name="Gold S.E."/>
            <person name="Thomma B.P.H.J."/>
            <person name="Chen Z."/>
            <person name="Henrissat B."/>
            <person name="Lee Y.-H."/>
            <person name="Park J."/>
            <person name="Garcia-Pedrajas M.D."/>
            <person name="Barbara D.J."/>
            <person name="Anchieta A."/>
            <person name="de Jonge R."/>
            <person name="Santhanam P."/>
            <person name="Maruthachalam K."/>
            <person name="Atallah Z."/>
            <person name="Amyotte S.G."/>
            <person name="Paz Z."/>
            <person name="Inderbitzin P."/>
            <person name="Hayes R.J."/>
            <person name="Heiman D.I."/>
            <person name="Young S."/>
            <person name="Zeng Q."/>
            <person name="Engels R."/>
            <person name="Galagan J."/>
            <person name="Cuomo C.A."/>
            <person name="Dobinson K.F."/>
            <person name="Ma L.-J."/>
        </authorList>
    </citation>
    <scope>NUCLEOTIDE SEQUENCE [LARGE SCALE GENOMIC DNA]</scope>
    <source>
        <strain evidence="3">VaMs.102 / ATCC MYA-4576 / FGSC 10136</strain>
    </source>
</reference>
<gene>
    <name evidence="2" type="ORF">VDBG_04960</name>
</gene>
<dbReference type="HOGENOM" id="CLU_694832_0_0_1"/>
<feature type="compositionally biased region" description="Basic residues" evidence="1">
    <location>
        <begin position="317"/>
        <end position="326"/>
    </location>
</feature>
<dbReference type="STRING" id="526221.C9SIS8"/>
<sequence>MAGFLNKLKSAGTGTTSPAGKDAAAKKKEALEPPPEITPLEKMLQNAGPLRDDGTDRFFGLENDAFRQNVVNYPPYSPSETPNGDGTRPKVQVSIRAADEKETERRRVLDVGEDDGDLARGRGDLGLESLERRVEHVAGPGLLAAARQALQVFGHAGRVQRHALARGADSRRSIRLLRSRSFCDAPHEVAALGPDDIDDEARRHVLPELARREEDDVVRLADRHVADVGGGLHRGHEADVAEGARDLEQVVELAVARHPAARLPDALAFRRLGGVVLARQDLVRPVGLDEHGLRVADVGDEQFGALQGGGGEPQDGRRKKRRRTTRTRGASPGGILSRANRGSKSMTKKSFSFLNKDRSDTGENGANGDGSSSPAESKLKDRFSFNLGRRKSSNLLS</sequence>